<accession>A0A016VEU4</accession>
<dbReference type="EMBL" id="JARK01001347">
    <property type="protein sequence ID" value="EYC25821.1"/>
    <property type="molecule type" value="Genomic_DNA"/>
</dbReference>
<sequence length="92" mass="10332">MVCMIPCKNAENPVSDPSPLWGIRDTPGHLPHRYAADGNDRSEQAPTCDRCPRTCTQRKGLKNRFSALLWAITYIRVWSVIRGGSGVSYLRD</sequence>
<evidence type="ECO:0000313" key="2">
    <source>
        <dbReference type="Proteomes" id="UP000024635"/>
    </source>
</evidence>
<organism evidence="1 2">
    <name type="scientific">Ancylostoma ceylanicum</name>
    <dbReference type="NCBI Taxonomy" id="53326"/>
    <lineage>
        <taxon>Eukaryota</taxon>
        <taxon>Metazoa</taxon>
        <taxon>Ecdysozoa</taxon>
        <taxon>Nematoda</taxon>
        <taxon>Chromadorea</taxon>
        <taxon>Rhabditida</taxon>
        <taxon>Rhabditina</taxon>
        <taxon>Rhabditomorpha</taxon>
        <taxon>Strongyloidea</taxon>
        <taxon>Ancylostomatidae</taxon>
        <taxon>Ancylostomatinae</taxon>
        <taxon>Ancylostoma</taxon>
    </lineage>
</organism>
<comment type="caution">
    <text evidence="1">The sequence shown here is derived from an EMBL/GenBank/DDBJ whole genome shotgun (WGS) entry which is preliminary data.</text>
</comment>
<dbReference type="Proteomes" id="UP000024635">
    <property type="component" value="Unassembled WGS sequence"/>
</dbReference>
<name>A0A016VEU4_9BILA</name>
<gene>
    <name evidence="1" type="primary">Acey_s0011.g1404</name>
    <name evidence="1" type="ORF">Y032_0011g1404</name>
</gene>
<keyword evidence="2" id="KW-1185">Reference proteome</keyword>
<evidence type="ECO:0000313" key="1">
    <source>
        <dbReference type="EMBL" id="EYC25821.1"/>
    </source>
</evidence>
<dbReference type="AlphaFoldDB" id="A0A016VEU4"/>
<protein>
    <submittedName>
        <fullName evidence="1">Uncharacterized protein</fullName>
    </submittedName>
</protein>
<proteinExistence type="predicted"/>
<reference evidence="2" key="1">
    <citation type="journal article" date="2015" name="Nat. Genet.">
        <title>The genome and transcriptome of the zoonotic hookworm Ancylostoma ceylanicum identify infection-specific gene families.</title>
        <authorList>
            <person name="Schwarz E.M."/>
            <person name="Hu Y."/>
            <person name="Antoshechkin I."/>
            <person name="Miller M.M."/>
            <person name="Sternberg P.W."/>
            <person name="Aroian R.V."/>
        </authorList>
    </citation>
    <scope>NUCLEOTIDE SEQUENCE</scope>
    <source>
        <strain evidence="2">HY135</strain>
    </source>
</reference>